<feature type="compositionally biased region" description="Basic and acidic residues" evidence="6">
    <location>
        <begin position="468"/>
        <end position="483"/>
    </location>
</feature>
<dbReference type="GO" id="GO:0000160">
    <property type="term" value="P:phosphorelay signal transduction system"/>
    <property type="evidence" value="ECO:0007669"/>
    <property type="project" value="TreeGrafter"/>
</dbReference>
<proteinExistence type="predicted"/>
<dbReference type="RefSeq" id="WP_083193680.1">
    <property type="nucleotide sequence ID" value="NZ_CP020570.1"/>
</dbReference>
<reference evidence="9 10" key="1">
    <citation type="submission" date="2017-03" db="EMBL/GenBank/DDBJ databases">
        <title>Complete Genome Sequence of a natural compounds producer, Streptomyces violaceus S21.</title>
        <authorList>
            <person name="Zhong C."/>
            <person name="Zhao Z."/>
            <person name="Fu J."/>
            <person name="Zong G."/>
            <person name="Qin R."/>
            <person name="Cao G."/>
        </authorList>
    </citation>
    <scope>NUCLEOTIDE SEQUENCE [LARGE SCALE GENOMIC DNA]</scope>
    <source>
        <strain evidence="9 10">S21</strain>
    </source>
</reference>
<feature type="domain" description="Histidine kinase/HSP90-like ATPase" evidence="8">
    <location>
        <begin position="294"/>
        <end position="407"/>
    </location>
</feature>
<dbReference type="EC" id="2.7.13.3" evidence="2"/>
<sequence length="680" mass="71568">MSQLRAPDARPDRRDGGRHGRPGPRTHSAPSGPRAAGPPPDVRIRPQLMRTALLPTVAAVLGGAAAVIFTARAGAVAPSPSLWAALGGSGALAVAAIAAAYLGANRVAGQVLERTLALRRAGAQGQAELRRVMEQLRDGGTVPPASPRRTQAAGGDAFDLLGQEMARGQEAAVAAVVQASQMFSRAGNEQKVEVFVNLARRLQSLVHREIQILDELEHEVEDPDLLKGLFQVDHLATRIRRHAENLAVLGGAVSRRQWSNPVTMTEVLRSAIAEVEQYPRVKLVPPMEGTLRGHAVADVIHLLAELVENATVFSAPHTQVLLRVQHVTAGLALEVEDRGLGMPEHEQKRMNALLSDPDQVNVAHLLQDGRIGLFVVSALARRHGIAVRLQSNIYGGTQAVLVLPQALLGDDPDAPPSADAAPVPPPGAVHRPPVDAAPVASPQAGGPAPAVPQQSGPAASVPPARVPADADRQPSALARDDRPQPPAGQAPPLPLRAERVDRNAPSASPPGSDGGPAPEEAGEHDEHRAASPARPALPKRSNQEHLVPQLREAPAPRVEDEHALHDPGLMAAFRRGIDLAEAQTAQEESTEGGFGHTGGHTALDAPLESLSPLPVRGATAPHERPNPARGPRQDHALSAADLPVPDSYPPDAYPHDLPSYLPGGAVPEPRKDTTFKEQTP</sequence>
<dbReference type="PANTHER" id="PTHR45436:SF5">
    <property type="entry name" value="SENSOR HISTIDINE KINASE TRCS"/>
    <property type="match status" value="1"/>
</dbReference>
<dbReference type="Pfam" id="PF02518">
    <property type="entry name" value="HATPase_c"/>
    <property type="match status" value="1"/>
</dbReference>
<dbReference type="PANTHER" id="PTHR45436">
    <property type="entry name" value="SENSOR HISTIDINE KINASE YKOH"/>
    <property type="match status" value="1"/>
</dbReference>
<dbReference type="InterPro" id="IPR050428">
    <property type="entry name" value="TCS_sensor_his_kinase"/>
</dbReference>
<dbReference type="InterPro" id="IPR036890">
    <property type="entry name" value="HATPase_C_sf"/>
</dbReference>
<protein>
    <recommendedName>
        <fullName evidence="2">histidine kinase</fullName>
        <ecNumber evidence="2">2.7.13.3</ecNumber>
    </recommendedName>
</protein>
<keyword evidence="9" id="KW-0067">ATP-binding</keyword>
<feature type="transmembrane region" description="Helical" evidence="7">
    <location>
        <begin position="52"/>
        <end position="71"/>
    </location>
</feature>
<feature type="compositionally biased region" description="Low complexity" evidence="6">
    <location>
        <begin position="25"/>
        <end position="35"/>
    </location>
</feature>
<feature type="region of interest" description="Disordered" evidence="6">
    <location>
        <begin position="411"/>
        <end position="680"/>
    </location>
</feature>
<evidence type="ECO:0000256" key="2">
    <source>
        <dbReference type="ARBA" id="ARBA00012438"/>
    </source>
</evidence>
<feature type="region of interest" description="Disordered" evidence="6">
    <location>
        <begin position="1"/>
        <end position="43"/>
    </location>
</feature>
<keyword evidence="3" id="KW-0597">Phosphoprotein</keyword>
<feature type="compositionally biased region" description="Basic and acidic residues" evidence="6">
    <location>
        <begin position="668"/>
        <end position="680"/>
    </location>
</feature>
<gene>
    <name evidence="9" type="ORF">B1H20_31725</name>
</gene>
<evidence type="ECO:0000313" key="9">
    <source>
        <dbReference type="EMBL" id="ARF65479.1"/>
    </source>
</evidence>
<evidence type="ECO:0000256" key="1">
    <source>
        <dbReference type="ARBA" id="ARBA00000085"/>
    </source>
</evidence>
<evidence type="ECO:0000313" key="10">
    <source>
        <dbReference type="Proteomes" id="UP000192445"/>
    </source>
</evidence>
<feature type="transmembrane region" description="Helical" evidence="7">
    <location>
        <begin position="83"/>
        <end position="104"/>
    </location>
</feature>
<dbReference type="AlphaFoldDB" id="A0A1V0UJP6"/>
<dbReference type="SMART" id="SM00387">
    <property type="entry name" value="HATPase_c"/>
    <property type="match status" value="1"/>
</dbReference>
<dbReference type="InterPro" id="IPR003594">
    <property type="entry name" value="HATPase_dom"/>
</dbReference>
<dbReference type="GO" id="GO:0005886">
    <property type="term" value="C:plasma membrane"/>
    <property type="evidence" value="ECO:0007669"/>
    <property type="project" value="TreeGrafter"/>
</dbReference>
<keyword evidence="7" id="KW-1133">Transmembrane helix</keyword>
<dbReference type="Proteomes" id="UP000192445">
    <property type="component" value="Chromosome"/>
</dbReference>
<evidence type="ECO:0000259" key="8">
    <source>
        <dbReference type="SMART" id="SM00387"/>
    </source>
</evidence>
<dbReference type="OrthoDB" id="4652229at2"/>
<dbReference type="EMBL" id="CP020570">
    <property type="protein sequence ID" value="ARF65479.1"/>
    <property type="molecule type" value="Genomic_DNA"/>
</dbReference>
<feature type="compositionally biased region" description="Pro residues" evidence="6">
    <location>
        <begin position="484"/>
        <end position="494"/>
    </location>
</feature>
<evidence type="ECO:0000256" key="4">
    <source>
        <dbReference type="ARBA" id="ARBA00022679"/>
    </source>
</evidence>
<accession>A0A1V0UJP6</accession>
<evidence type="ECO:0000256" key="6">
    <source>
        <dbReference type="SAM" id="MobiDB-lite"/>
    </source>
</evidence>
<keyword evidence="9" id="KW-0547">Nucleotide-binding</keyword>
<comment type="catalytic activity">
    <reaction evidence="1">
        <text>ATP + protein L-histidine = ADP + protein N-phospho-L-histidine.</text>
        <dbReference type="EC" id="2.7.13.3"/>
    </reaction>
</comment>
<evidence type="ECO:0000256" key="5">
    <source>
        <dbReference type="ARBA" id="ARBA00022777"/>
    </source>
</evidence>
<dbReference type="GO" id="GO:0005524">
    <property type="term" value="F:ATP binding"/>
    <property type="evidence" value="ECO:0007669"/>
    <property type="project" value="UniProtKB-KW"/>
</dbReference>
<evidence type="ECO:0000256" key="3">
    <source>
        <dbReference type="ARBA" id="ARBA00022553"/>
    </source>
</evidence>
<keyword evidence="4" id="KW-0808">Transferase</keyword>
<dbReference type="STRING" id="1935.B1H20_31725"/>
<keyword evidence="7" id="KW-0472">Membrane</keyword>
<organism evidence="9 10">
    <name type="scientific">Streptomyces violaceoruber</name>
    <dbReference type="NCBI Taxonomy" id="1935"/>
    <lineage>
        <taxon>Bacteria</taxon>
        <taxon>Bacillati</taxon>
        <taxon>Actinomycetota</taxon>
        <taxon>Actinomycetes</taxon>
        <taxon>Kitasatosporales</taxon>
        <taxon>Streptomycetaceae</taxon>
        <taxon>Streptomyces</taxon>
        <taxon>Streptomyces violaceoruber group</taxon>
    </lineage>
</organism>
<keyword evidence="7" id="KW-0812">Transmembrane</keyword>
<feature type="compositionally biased region" description="Low complexity" evidence="6">
    <location>
        <begin position="504"/>
        <end position="519"/>
    </location>
</feature>
<feature type="compositionally biased region" description="Low complexity" evidence="6">
    <location>
        <begin position="428"/>
        <end position="467"/>
    </location>
</feature>
<dbReference type="Gene3D" id="3.30.565.10">
    <property type="entry name" value="Histidine kinase-like ATPase, C-terminal domain"/>
    <property type="match status" value="1"/>
</dbReference>
<dbReference type="KEGG" id="svu:B1H20_31725"/>
<keyword evidence="5" id="KW-0418">Kinase</keyword>
<feature type="compositionally biased region" description="Basic and acidic residues" evidence="6">
    <location>
        <begin position="621"/>
        <end position="635"/>
    </location>
</feature>
<dbReference type="GO" id="GO:0004673">
    <property type="term" value="F:protein histidine kinase activity"/>
    <property type="evidence" value="ECO:0007669"/>
    <property type="project" value="UniProtKB-EC"/>
</dbReference>
<evidence type="ECO:0000256" key="7">
    <source>
        <dbReference type="SAM" id="Phobius"/>
    </source>
</evidence>
<dbReference type="SUPFAM" id="SSF55874">
    <property type="entry name" value="ATPase domain of HSP90 chaperone/DNA topoisomerase II/histidine kinase"/>
    <property type="match status" value="1"/>
</dbReference>
<name>A0A1V0UJP6_STRVN</name>
<feature type="compositionally biased region" description="Basic and acidic residues" evidence="6">
    <location>
        <begin position="7"/>
        <end position="18"/>
    </location>
</feature>